<reference evidence="1 2" key="1">
    <citation type="submission" date="2017-09" db="EMBL/GenBank/DDBJ databases">
        <title>Depth-based differentiation of microbial function through sediment-hosted aquifers and enrichment of novel symbionts in the deep terrestrial subsurface.</title>
        <authorList>
            <person name="Probst A.J."/>
            <person name="Ladd B."/>
            <person name="Jarett J.K."/>
            <person name="Geller-Mcgrath D.E."/>
            <person name="Sieber C.M."/>
            <person name="Emerson J.B."/>
            <person name="Anantharaman K."/>
            <person name="Thomas B.C."/>
            <person name="Malmstrom R."/>
            <person name="Stieglmeier M."/>
            <person name="Klingl A."/>
            <person name="Woyke T."/>
            <person name="Ryan C.M."/>
            <person name="Banfield J.F."/>
        </authorList>
    </citation>
    <scope>NUCLEOTIDE SEQUENCE [LARGE SCALE GENOMIC DNA]</scope>
    <source>
        <strain evidence="1">CG22_combo_CG10-13_8_21_14_all_42_17</strain>
    </source>
</reference>
<evidence type="ECO:0000313" key="1">
    <source>
        <dbReference type="EMBL" id="PIP55459.1"/>
    </source>
</evidence>
<dbReference type="Proteomes" id="UP000229794">
    <property type="component" value="Unassembled WGS sequence"/>
</dbReference>
<proteinExistence type="predicted"/>
<dbReference type="EMBL" id="PCST01000041">
    <property type="protein sequence ID" value="PIP55459.1"/>
    <property type="molecule type" value="Genomic_DNA"/>
</dbReference>
<gene>
    <name evidence="1" type="ORF">COX06_03140</name>
</gene>
<evidence type="ECO:0000313" key="2">
    <source>
        <dbReference type="Proteomes" id="UP000229794"/>
    </source>
</evidence>
<dbReference type="AlphaFoldDB" id="A0A2H0BD06"/>
<comment type="caution">
    <text evidence="1">The sequence shown here is derived from an EMBL/GenBank/DDBJ whole genome shotgun (WGS) entry which is preliminary data.</text>
</comment>
<organism evidence="1 2">
    <name type="scientific">Candidatus Zambryskibacteria bacterium CG22_combo_CG10-13_8_21_14_all_42_17</name>
    <dbReference type="NCBI Taxonomy" id="1975118"/>
    <lineage>
        <taxon>Bacteria</taxon>
        <taxon>Candidatus Zambryskiibacteriota</taxon>
    </lineage>
</organism>
<accession>A0A2H0BD06</accession>
<name>A0A2H0BD06_9BACT</name>
<sequence>MKETLRAEAKSEIIVRHVKVTNFRSPQEMVKATGRTHCIYAKALESMPRGDGMEKDIYFFKLNCFADDIVLDQEYKLRGLKPVDPYSLAQVNIDDHAFADRYPNCTHWQDSNNNWCFITFSLQFDGRSVAIDVNYEDDWVNEWSDQWWAAGYVSKI</sequence>
<protein>
    <submittedName>
        <fullName evidence="1">Uncharacterized protein</fullName>
    </submittedName>
</protein>